<comment type="cofactor">
    <cofactor evidence="1">
        <name>Mg(2+)</name>
        <dbReference type="ChEBI" id="CHEBI:18420"/>
    </cofactor>
</comment>
<reference evidence="10 11" key="1">
    <citation type="submission" date="2016-10" db="EMBL/GenBank/DDBJ databases">
        <authorList>
            <person name="de Groot N.N."/>
        </authorList>
    </citation>
    <scope>NUCLEOTIDE SEQUENCE [LARGE SCALE GENOMIC DNA]</scope>
    <source>
        <strain evidence="10 11">DSM 10317</strain>
    </source>
</reference>
<dbReference type="GO" id="GO:0008654">
    <property type="term" value="P:phospholipid biosynthetic process"/>
    <property type="evidence" value="ECO:0007669"/>
    <property type="project" value="UniProtKB-KW"/>
</dbReference>
<evidence type="ECO:0000256" key="4">
    <source>
        <dbReference type="ARBA" id="ARBA00022723"/>
    </source>
</evidence>
<evidence type="ECO:0000256" key="6">
    <source>
        <dbReference type="ARBA" id="ARBA00023098"/>
    </source>
</evidence>
<dbReference type="PROSITE" id="PS50146">
    <property type="entry name" value="DAGK"/>
    <property type="match status" value="1"/>
</dbReference>
<keyword evidence="5" id="KW-0460">Magnesium</keyword>
<dbReference type="GO" id="GO:0004143">
    <property type="term" value="F:ATP-dependent diacylglycerol kinase activity"/>
    <property type="evidence" value="ECO:0007669"/>
    <property type="project" value="TreeGrafter"/>
</dbReference>
<keyword evidence="8" id="KW-1208">Phospholipid metabolism</keyword>
<gene>
    <name evidence="10" type="ORF">SAMN02910350_00350</name>
</gene>
<accession>A0A1G5RRB2</accession>
<keyword evidence="4" id="KW-0479">Metal-binding</keyword>
<evidence type="ECO:0000256" key="2">
    <source>
        <dbReference type="ARBA" id="ARBA00005983"/>
    </source>
</evidence>
<dbReference type="InterPro" id="IPR016064">
    <property type="entry name" value="NAD/diacylglycerol_kinase_sf"/>
</dbReference>
<sequence>MSKRLLFIVNPRSGKGQIKEHLADILDIMIKAGYQVSVHITQAGGDATDQTIAQAENFDRIVCSGGDGTLDEVVTGMMKLEPSQRKPIGYIPAGSTNDFGNSLGIDKNMLNAARMSVSDNLFPCDIGRFNSDSFVYVAAFGLFTEVSYATPQDMKNILGHAAYIIEGAKQLRDIPSFRMQVEYDGNVVYDEFIYGMITNSKSVGGFQGIIRGDIGLNDGVFEVTLIKMPRNPIELNEILGFMTGIIPDSDMVYSFQTEEVKFLSTDVVPWTLDGEFGGKHDVVVIKDESHAVEIAIE</sequence>
<evidence type="ECO:0000313" key="11">
    <source>
        <dbReference type="Proteomes" id="UP000199428"/>
    </source>
</evidence>
<dbReference type="InterPro" id="IPR017438">
    <property type="entry name" value="ATP-NAD_kinase_N"/>
</dbReference>
<protein>
    <submittedName>
        <fullName evidence="10">Lipid kinase, YegS/Rv2252/BmrU family</fullName>
    </submittedName>
</protein>
<dbReference type="InterPro" id="IPR001206">
    <property type="entry name" value="Diacylglycerol_kinase_cat_dom"/>
</dbReference>
<dbReference type="GO" id="GO:0005524">
    <property type="term" value="F:ATP binding"/>
    <property type="evidence" value="ECO:0007669"/>
    <property type="project" value="InterPro"/>
</dbReference>
<name>A0A1G5RRB2_PSEXY</name>
<dbReference type="Proteomes" id="UP000199428">
    <property type="component" value="Unassembled WGS sequence"/>
</dbReference>
<keyword evidence="10" id="KW-0418">Kinase</keyword>
<dbReference type="NCBIfam" id="TIGR00147">
    <property type="entry name" value="YegS/Rv2252/BmrU family lipid kinase"/>
    <property type="match status" value="1"/>
</dbReference>
<dbReference type="GO" id="GO:0005886">
    <property type="term" value="C:plasma membrane"/>
    <property type="evidence" value="ECO:0007669"/>
    <property type="project" value="TreeGrafter"/>
</dbReference>
<evidence type="ECO:0000256" key="8">
    <source>
        <dbReference type="ARBA" id="ARBA00023264"/>
    </source>
</evidence>
<dbReference type="SMART" id="SM00046">
    <property type="entry name" value="DAGKc"/>
    <property type="match status" value="1"/>
</dbReference>
<dbReference type="PANTHER" id="PTHR12358:SF106">
    <property type="entry name" value="LIPID KINASE YEGS"/>
    <property type="match status" value="1"/>
</dbReference>
<evidence type="ECO:0000256" key="5">
    <source>
        <dbReference type="ARBA" id="ARBA00022842"/>
    </source>
</evidence>
<proteinExistence type="inferred from homology"/>
<dbReference type="RefSeq" id="WP_028248306.1">
    <property type="nucleotide sequence ID" value="NZ_FMWK01000001.1"/>
</dbReference>
<dbReference type="AlphaFoldDB" id="A0A1G5RRB2"/>
<dbReference type="Gene3D" id="2.60.200.40">
    <property type="match status" value="1"/>
</dbReference>
<evidence type="ECO:0000256" key="7">
    <source>
        <dbReference type="ARBA" id="ARBA00023209"/>
    </source>
</evidence>
<dbReference type="Pfam" id="PF00781">
    <property type="entry name" value="DAGK_cat"/>
    <property type="match status" value="1"/>
</dbReference>
<organism evidence="10 11">
    <name type="scientific">Pseudobutyrivibrio xylanivorans</name>
    <dbReference type="NCBI Taxonomy" id="185007"/>
    <lineage>
        <taxon>Bacteria</taxon>
        <taxon>Bacillati</taxon>
        <taxon>Bacillota</taxon>
        <taxon>Clostridia</taxon>
        <taxon>Lachnospirales</taxon>
        <taxon>Lachnospiraceae</taxon>
        <taxon>Pseudobutyrivibrio</taxon>
    </lineage>
</organism>
<keyword evidence="10" id="KW-0808">Transferase</keyword>
<dbReference type="PANTHER" id="PTHR12358">
    <property type="entry name" value="SPHINGOSINE KINASE"/>
    <property type="match status" value="1"/>
</dbReference>
<dbReference type="GO" id="GO:0046872">
    <property type="term" value="F:metal ion binding"/>
    <property type="evidence" value="ECO:0007669"/>
    <property type="project" value="UniProtKB-KW"/>
</dbReference>
<keyword evidence="6" id="KW-0443">Lipid metabolism</keyword>
<evidence type="ECO:0000259" key="9">
    <source>
        <dbReference type="PROSITE" id="PS50146"/>
    </source>
</evidence>
<evidence type="ECO:0000256" key="1">
    <source>
        <dbReference type="ARBA" id="ARBA00001946"/>
    </source>
</evidence>
<dbReference type="InterPro" id="IPR005218">
    <property type="entry name" value="Diacylglycerol/lipid_kinase"/>
</dbReference>
<dbReference type="InterPro" id="IPR050187">
    <property type="entry name" value="Lipid_Phosphate_FormReg"/>
</dbReference>
<dbReference type="SUPFAM" id="SSF111331">
    <property type="entry name" value="NAD kinase/diacylglycerol kinase-like"/>
    <property type="match status" value="1"/>
</dbReference>
<evidence type="ECO:0000256" key="3">
    <source>
        <dbReference type="ARBA" id="ARBA00022516"/>
    </source>
</evidence>
<evidence type="ECO:0000313" key="10">
    <source>
        <dbReference type="EMBL" id="SCZ76635.1"/>
    </source>
</evidence>
<keyword evidence="3" id="KW-0444">Lipid biosynthesis</keyword>
<dbReference type="Gene3D" id="3.40.50.10330">
    <property type="entry name" value="Probable inorganic polyphosphate/atp-NAD kinase, domain 1"/>
    <property type="match status" value="1"/>
</dbReference>
<dbReference type="EMBL" id="FMWK01000001">
    <property type="protein sequence ID" value="SCZ76635.1"/>
    <property type="molecule type" value="Genomic_DNA"/>
</dbReference>
<keyword evidence="7" id="KW-0594">Phospholipid biosynthesis</keyword>
<feature type="domain" description="DAGKc" evidence="9">
    <location>
        <begin position="1"/>
        <end position="133"/>
    </location>
</feature>
<comment type="similarity">
    <text evidence="2">Belongs to the diacylglycerol/lipid kinase family.</text>
</comment>